<dbReference type="OrthoDB" id="1274987at2"/>
<reference evidence="1 2" key="1">
    <citation type="journal article" date="2015" name="Genom Data">
        <title>Draft genome sequence of a multidrug-resistant Chryseobacterium indologenes isolate from Malaysia.</title>
        <authorList>
            <person name="Yu C.Y."/>
            <person name="Ang G.Y."/>
            <person name="Cheng H.J."/>
            <person name="Cheong Y.M."/>
            <person name="Yin W.F."/>
            <person name="Chan K.G."/>
        </authorList>
    </citation>
    <scope>NUCLEOTIDE SEQUENCE [LARGE SCALE GENOMIC DNA]</scope>
    <source>
        <strain evidence="1 2">CI_885</strain>
    </source>
</reference>
<proteinExistence type="predicted"/>
<dbReference type="AlphaFoldDB" id="A0A0N0IV34"/>
<accession>A0A0N0IV34</accession>
<reference evidence="2" key="2">
    <citation type="submission" date="2015-09" db="EMBL/GenBank/DDBJ databases">
        <title>Draft genome sequence of a multidrug-resistant Chryseobacterium indologenes isolate from Malaysia.</title>
        <authorList>
            <person name="Yu C.Y."/>
            <person name="Ang G.Y."/>
            <person name="Chan K.-G."/>
        </authorList>
    </citation>
    <scope>NUCLEOTIDE SEQUENCE [LARGE SCALE GENOMIC DNA]</scope>
    <source>
        <strain evidence="2">CI_885</strain>
    </source>
</reference>
<evidence type="ECO:0000313" key="1">
    <source>
        <dbReference type="EMBL" id="KPE50124.1"/>
    </source>
</evidence>
<dbReference type="EMBL" id="LJOD01000012">
    <property type="protein sequence ID" value="KPE50124.1"/>
    <property type="molecule type" value="Genomic_DNA"/>
</dbReference>
<dbReference type="Proteomes" id="UP000037953">
    <property type="component" value="Unassembled WGS sequence"/>
</dbReference>
<name>A0A0N0IV34_CHRID</name>
<gene>
    <name evidence="1" type="ORF">AOB46_16935</name>
</gene>
<sequence length="126" mass="14836">MNLSTYTEKDRRIIKIISDSVAFYAFKNKLIQNAKILTGVEIDIDFFGRGIEAAEEYFFEDSGLSEDVKDNLMDEFLTTFWTYEDQFDISKCISEDKHLFIASCIFLEWGELVKREKEKHQISHEN</sequence>
<dbReference type="PATRIC" id="fig|253.9.peg.1325"/>
<evidence type="ECO:0000313" key="2">
    <source>
        <dbReference type="Proteomes" id="UP000037953"/>
    </source>
</evidence>
<organism evidence="1 2">
    <name type="scientific">Chryseobacterium indologenes</name>
    <name type="common">Flavobacterium indologenes</name>
    <dbReference type="NCBI Taxonomy" id="253"/>
    <lineage>
        <taxon>Bacteria</taxon>
        <taxon>Pseudomonadati</taxon>
        <taxon>Bacteroidota</taxon>
        <taxon>Flavobacteriia</taxon>
        <taxon>Flavobacteriales</taxon>
        <taxon>Weeksellaceae</taxon>
        <taxon>Chryseobacterium group</taxon>
        <taxon>Chryseobacterium</taxon>
    </lineage>
</organism>
<dbReference type="RefSeq" id="WP_062701518.1">
    <property type="nucleotide sequence ID" value="NZ_LJOD01000012.1"/>
</dbReference>
<comment type="caution">
    <text evidence="1">The sequence shown here is derived from an EMBL/GenBank/DDBJ whole genome shotgun (WGS) entry which is preliminary data.</text>
</comment>
<protein>
    <submittedName>
        <fullName evidence="1">Uncharacterized protein</fullName>
    </submittedName>
</protein>